<evidence type="ECO:0000256" key="6">
    <source>
        <dbReference type="ARBA" id="ARBA00023154"/>
    </source>
</evidence>
<reference evidence="9" key="1">
    <citation type="submission" date="2019-08" db="EMBL/GenBank/DDBJ databases">
        <authorList>
            <person name="Kucharzyk K."/>
            <person name="Murdoch R.W."/>
            <person name="Higgins S."/>
            <person name="Loffler F."/>
        </authorList>
    </citation>
    <scope>NUCLEOTIDE SEQUENCE</scope>
</reference>
<accession>A0A644XJH7</accession>
<dbReference type="InterPro" id="IPR001653">
    <property type="entry name" value="DAP_epimerase_DapF"/>
</dbReference>
<dbReference type="Pfam" id="PF01678">
    <property type="entry name" value="DAP_epimerase"/>
    <property type="match status" value="2"/>
</dbReference>
<evidence type="ECO:0000256" key="3">
    <source>
        <dbReference type="ARBA" id="ARBA00013080"/>
    </source>
</evidence>
<name>A0A644XJH7_9ZZZZ</name>
<comment type="pathway">
    <text evidence="1">Amino-acid biosynthesis; L-lysine biosynthesis via DAP pathway; DL-2,6-diaminopimelate from LL-2,6-diaminopimelate: step 1/1.</text>
</comment>
<dbReference type="GO" id="GO:0009089">
    <property type="term" value="P:lysine biosynthetic process via diaminopimelate"/>
    <property type="evidence" value="ECO:0007669"/>
    <property type="project" value="UniProtKB-UniPathway"/>
</dbReference>
<evidence type="ECO:0000256" key="8">
    <source>
        <dbReference type="ARBA" id="ARBA00051712"/>
    </source>
</evidence>
<dbReference type="AlphaFoldDB" id="A0A644XJH7"/>
<comment type="caution">
    <text evidence="9">The sequence shown here is derived from an EMBL/GenBank/DDBJ whole genome shotgun (WGS) entry which is preliminary data.</text>
</comment>
<organism evidence="9">
    <name type="scientific">bioreactor metagenome</name>
    <dbReference type="NCBI Taxonomy" id="1076179"/>
    <lineage>
        <taxon>unclassified sequences</taxon>
        <taxon>metagenomes</taxon>
        <taxon>ecological metagenomes</taxon>
    </lineage>
</organism>
<sequence>MHFTKVHGLGNDFILLDGRKETLDYNALAVQLCRRQTAIGADGLLILLESKTADIRMRIVNADGSEAEMCGNGIRCFAKYAFERGIVNKTEFSVETLAGVMRPKLTVKDGIVTGVTVDMGEPFLQCEEIPVVGTGTCIDRELKAGGETLRYTSVLVGVPHTVIYVDDPTDKKWMNMGWEIEHASVFPKRTNVNFAHVVDDHTVILRTFERGCGPTLACGTGACGTAVASALNKKTGRSVDVKIELGTLHIDWAEDNHVYMTGPAEIVFEGEIKL</sequence>
<dbReference type="GO" id="GO:0008837">
    <property type="term" value="F:diaminopimelate epimerase activity"/>
    <property type="evidence" value="ECO:0007669"/>
    <property type="project" value="UniProtKB-EC"/>
</dbReference>
<dbReference type="InterPro" id="IPR018510">
    <property type="entry name" value="DAP_epimerase_AS"/>
</dbReference>
<dbReference type="PANTHER" id="PTHR31689">
    <property type="entry name" value="DIAMINOPIMELATE EPIMERASE, CHLOROPLASTIC"/>
    <property type="match status" value="1"/>
</dbReference>
<dbReference type="HAMAP" id="MF_00197">
    <property type="entry name" value="DAP_epimerase"/>
    <property type="match status" value="1"/>
</dbReference>
<dbReference type="NCBIfam" id="TIGR00652">
    <property type="entry name" value="DapF"/>
    <property type="match status" value="1"/>
</dbReference>
<evidence type="ECO:0000313" key="9">
    <source>
        <dbReference type="EMBL" id="MPM14373.1"/>
    </source>
</evidence>
<comment type="catalytic activity">
    <reaction evidence="8">
        <text>(2S,6S)-2,6-diaminopimelate = meso-2,6-diaminopimelate</text>
        <dbReference type="Rhea" id="RHEA:15393"/>
        <dbReference type="ChEBI" id="CHEBI:57609"/>
        <dbReference type="ChEBI" id="CHEBI:57791"/>
        <dbReference type="EC" id="5.1.1.7"/>
    </reaction>
</comment>
<keyword evidence="5" id="KW-0028">Amino-acid biosynthesis</keyword>
<keyword evidence="7 9" id="KW-0413">Isomerase</keyword>
<dbReference type="PROSITE" id="PS01326">
    <property type="entry name" value="DAP_EPIMERASE"/>
    <property type="match status" value="1"/>
</dbReference>
<evidence type="ECO:0000256" key="5">
    <source>
        <dbReference type="ARBA" id="ARBA00022605"/>
    </source>
</evidence>
<protein>
    <recommendedName>
        <fullName evidence="3">diaminopimelate epimerase</fullName>
        <ecNumber evidence="3">5.1.1.7</ecNumber>
    </recommendedName>
</protein>
<dbReference type="EC" id="5.1.1.7" evidence="3"/>
<evidence type="ECO:0000256" key="4">
    <source>
        <dbReference type="ARBA" id="ARBA00022490"/>
    </source>
</evidence>
<evidence type="ECO:0000256" key="1">
    <source>
        <dbReference type="ARBA" id="ARBA00005196"/>
    </source>
</evidence>
<keyword evidence="6" id="KW-0457">Lysine biosynthesis</keyword>
<dbReference type="UniPathway" id="UPA00034">
    <property type="reaction ID" value="UER00025"/>
</dbReference>
<dbReference type="FunFam" id="3.10.310.10:FF:000001">
    <property type="entry name" value="Diaminopimelate epimerase"/>
    <property type="match status" value="1"/>
</dbReference>
<evidence type="ECO:0000256" key="7">
    <source>
        <dbReference type="ARBA" id="ARBA00023235"/>
    </source>
</evidence>
<dbReference type="GO" id="GO:0005829">
    <property type="term" value="C:cytosol"/>
    <property type="evidence" value="ECO:0007669"/>
    <property type="project" value="TreeGrafter"/>
</dbReference>
<comment type="similarity">
    <text evidence="2">Belongs to the diaminopimelate epimerase family.</text>
</comment>
<keyword evidence="4" id="KW-0963">Cytoplasm</keyword>
<dbReference type="PANTHER" id="PTHR31689:SF0">
    <property type="entry name" value="DIAMINOPIMELATE EPIMERASE"/>
    <property type="match status" value="1"/>
</dbReference>
<dbReference type="EMBL" id="VSSQ01002267">
    <property type="protein sequence ID" value="MPM14373.1"/>
    <property type="molecule type" value="Genomic_DNA"/>
</dbReference>
<dbReference type="SUPFAM" id="SSF54506">
    <property type="entry name" value="Diaminopimelate epimerase-like"/>
    <property type="match status" value="1"/>
</dbReference>
<evidence type="ECO:0000256" key="2">
    <source>
        <dbReference type="ARBA" id="ARBA00010219"/>
    </source>
</evidence>
<proteinExistence type="inferred from homology"/>
<gene>
    <name evidence="9" type="primary">dapF_18</name>
    <name evidence="9" type="ORF">SDC9_60735</name>
</gene>
<dbReference type="Gene3D" id="3.10.310.10">
    <property type="entry name" value="Diaminopimelate Epimerase, Chain A, domain 1"/>
    <property type="match status" value="2"/>
</dbReference>